<dbReference type="AlphaFoldDB" id="A0A3Q0TAU5"/>
<dbReference type="PROSITE" id="PS01208">
    <property type="entry name" value="VWFC_1"/>
    <property type="match status" value="1"/>
</dbReference>
<keyword evidence="2" id="KW-0964">Secreted</keyword>
<evidence type="ECO:0000313" key="6">
    <source>
        <dbReference type="Proteomes" id="UP000261340"/>
    </source>
</evidence>
<feature type="domain" description="VWFC" evidence="4">
    <location>
        <begin position="35"/>
        <end position="91"/>
    </location>
</feature>
<keyword evidence="6" id="KW-1185">Reference proteome</keyword>
<reference evidence="5" key="1">
    <citation type="submission" date="2025-08" db="UniProtKB">
        <authorList>
            <consortium name="Ensembl"/>
        </authorList>
    </citation>
    <scope>IDENTIFICATION</scope>
</reference>
<dbReference type="Pfam" id="PF23334">
    <property type="entry name" value="VWC2L_2nd"/>
    <property type="match status" value="2"/>
</dbReference>
<dbReference type="InterPro" id="IPR052424">
    <property type="entry name" value="Kielin_Chordin-BMP_Reg"/>
</dbReference>
<proteinExistence type="predicted"/>
<protein>
    <recommendedName>
        <fullName evidence="4">VWFC domain-containing protein</fullName>
    </recommendedName>
</protein>
<organism evidence="5 6">
    <name type="scientific">Amphilophus citrinellus</name>
    <name type="common">Midas cichlid</name>
    <name type="synonym">Cichlasoma citrinellum</name>
    <dbReference type="NCBI Taxonomy" id="61819"/>
    <lineage>
        <taxon>Eukaryota</taxon>
        <taxon>Metazoa</taxon>
        <taxon>Chordata</taxon>
        <taxon>Craniata</taxon>
        <taxon>Vertebrata</taxon>
        <taxon>Euteleostomi</taxon>
        <taxon>Actinopterygii</taxon>
        <taxon>Neopterygii</taxon>
        <taxon>Teleostei</taxon>
        <taxon>Neoteleostei</taxon>
        <taxon>Acanthomorphata</taxon>
        <taxon>Ovalentaria</taxon>
        <taxon>Cichlomorphae</taxon>
        <taxon>Cichliformes</taxon>
        <taxon>Cichlidae</taxon>
        <taxon>New World cichlids</taxon>
        <taxon>Cichlasomatinae</taxon>
        <taxon>Heroini</taxon>
        <taxon>Amphilophus</taxon>
    </lineage>
</organism>
<sequence>CSIFKHLFSIYTPSQPTLTDFFNIFFLFYSWSCVSVCILNGQEFSDGQTWTLSSNHCSTCTCEVHCAIPECPKLPCMHQVTDPGACCPRCRGCVYEGEKHAEGSSWFADSTPCLTCMCVDGVTTCSEVHCLSPCVNFIRVPGECCPVCADSEVSCLYQGTVYHSNEHWEVDECTSCTCVSGDVHCHSERCPLLTCANVSI</sequence>
<evidence type="ECO:0000256" key="3">
    <source>
        <dbReference type="ARBA" id="ARBA00022729"/>
    </source>
</evidence>
<dbReference type="GO" id="GO:0030513">
    <property type="term" value="P:positive regulation of BMP signaling pathway"/>
    <property type="evidence" value="ECO:0007669"/>
    <property type="project" value="TreeGrafter"/>
</dbReference>
<dbReference type="InterPro" id="IPR001007">
    <property type="entry name" value="VWF_dom"/>
</dbReference>
<dbReference type="GeneTree" id="ENSGT00940000180199"/>
<dbReference type="STRING" id="61819.ENSACIP00000029196"/>
<reference evidence="5" key="2">
    <citation type="submission" date="2025-09" db="UniProtKB">
        <authorList>
            <consortium name="Ensembl"/>
        </authorList>
    </citation>
    <scope>IDENTIFICATION</scope>
</reference>
<dbReference type="OMA" id="CSHELTH"/>
<dbReference type="PANTHER" id="PTHR46698:SF2">
    <property type="entry name" value="KIELIN_CHORDIN-LIKE PROTEIN"/>
    <property type="match status" value="1"/>
</dbReference>
<dbReference type="SUPFAM" id="SSF57603">
    <property type="entry name" value="FnI-like domain"/>
    <property type="match status" value="3"/>
</dbReference>
<dbReference type="Pfam" id="PF00093">
    <property type="entry name" value="VWC"/>
    <property type="match status" value="1"/>
</dbReference>
<feature type="domain" description="VWFC" evidence="4">
    <location>
        <begin position="91"/>
        <end position="149"/>
    </location>
</feature>
<keyword evidence="3" id="KW-0732">Signal</keyword>
<dbReference type="Gene3D" id="2.10.70.10">
    <property type="entry name" value="Complement Module, domain 1"/>
    <property type="match status" value="1"/>
</dbReference>
<dbReference type="Proteomes" id="UP000261340">
    <property type="component" value="Unplaced"/>
</dbReference>
<evidence type="ECO:0000256" key="2">
    <source>
        <dbReference type="ARBA" id="ARBA00022525"/>
    </source>
</evidence>
<evidence type="ECO:0000259" key="4">
    <source>
        <dbReference type="PROSITE" id="PS50184"/>
    </source>
</evidence>
<evidence type="ECO:0000313" key="5">
    <source>
        <dbReference type="Ensembl" id="ENSACIP00000029196.1"/>
    </source>
</evidence>
<accession>A0A3Q0TAU5</accession>
<dbReference type="PROSITE" id="PS50184">
    <property type="entry name" value="VWFC_2"/>
    <property type="match status" value="2"/>
</dbReference>
<dbReference type="Gene3D" id="6.20.200.20">
    <property type="match status" value="2"/>
</dbReference>
<dbReference type="Ensembl" id="ENSACIT00000029970.1">
    <property type="protein sequence ID" value="ENSACIP00000029196.1"/>
    <property type="gene ID" value="ENSACIG00000022605.1"/>
</dbReference>
<dbReference type="PANTHER" id="PTHR46698">
    <property type="entry name" value="CROSSVEINLESS 2"/>
    <property type="match status" value="1"/>
</dbReference>
<dbReference type="GO" id="GO:0005576">
    <property type="term" value="C:extracellular region"/>
    <property type="evidence" value="ECO:0007669"/>
    <property type="project" value="UniProtKB-SubCell"/>
</dbReference>
<dbReference type="SMART" id="SM00214">
    <property type="entry name" value="VWC"/>
    <property type="match status" value="3"/>
</dbReference>
<name>A0A3Q0TAU5_AMPCI</name>
<comment type="subcellular location">
    <subcellularLocation>
        <location evidence="1">Secreted</location>
    </subcellularLocation>
</comment>
<evidence type="ECO:0000256" key="1">
    <source>
        <dbReference type="ARBA" id="ARBA00004613"/>
    </source>
</evidence>